<dbReference type="Gene3D" id="2.60.40.1180">
    <property type="entry name" value="Golgi alpha-mannosidase II"/>
    <property type="match status" value="1"/>
</dbReference>
<sequence length="87" mass="9602">MGLTVALDDNLLAEGQLYWDDGVRINAYEDGVYLLTSFTAKQNYSDPNNLVFTDIRVLGLPRGVSRVTVAQNGTIIPSRHNVTCTNE</sequence>
<gene>
    <name evidence="1" type="ORF">DV515_00019004</name>
</gene>
<evidence type="ECO:0000313" key="2">
    <source>
        <dbReference type="Proteomes" id="UP000276834"/>
    </source>
</evidence>
<protein>
    <submittedName>
        <fullName evidence="1">Uncharacterized protein</fullName>
    </submittedName>
</protein>
<accession>A0A3L8Q5Y5</accession>
<dbReference type="InterPro" id="IPR013780">
    <property type="entry name" value="Glyco_hydro_b"/>
</dbReference>
<proteinExistence type="predicted"/>
<reference evidence="1 2" key="1">
    <citation type="journal article" date="2018" name="Proc. R. Soc. B">
        <title>A non-coding region near Follistatin controls head colour polymorphism in the Gouldian finch.</title>
        <authorList>
            <person name="Toomey M.B."/>
            <person name="Marques C.I."/>
            <person name="Andrade P."/>
            <person name="Araujo P.M."/>
            <person name="Sabatino S."/>
            <person name="Gazda M.A."/>
            <person name="Afonso S."/>
            <person name="Lopes R.J."/>
            <person name="Corbo J.C."/>
            <person name="Carneiro M."/>
        </authorList>
    </citation>
    <scope>NUCLEOTIDE SEQUENCE [LARGE SCALE GENOMIC DNA]</scope>
    <source>
        <strain evidence="1">Red01</strain>
        <tissue evidence="1">Muscle</tissue>
    </source>
</reference>
<dbReference type="OrthoDB" id="9836668at2759"/>
<feature type="non-terminal residue" evidence="1">
    <location>
        <position position="87"/>
    </location>
</feature>
<comment type="caution">
    <text evidence="1">The sequence shown here is derived from an EMBL/GenBank/DDBJ whole genome shotgun (WGS) entry which is preliminary data.</text>
</comment>
<dbReference type="Proteomes" id="UP000276834">
    <property type="component" value="Unassembled WGS sequence"/>
</dbReference>
<keyword evidence="2" id="KW-1185">Reference proteome</keyword>
<name>A0A3L8Q5Y5_CHLGU</name>
<evidence type="ECO:0000313" key="1">
    <source>
        <dbReference type="EMBL" id="RLV62731.1"/>
    </source>
</evidence>
<dbReference type="AlphaFoldDB" id="A0A3L8Q5Y5"/>
<organism evidence="1 2">
    <name type="scientific">Chloebia gouldiae</name>
    <name type="common">Gouldian finch</name>
    <name type="synonym">Erythrura gouldiae</name>
    <dbReference type="NCBI Taxonomy" id="44316"/>
    <lineage>
        <taxon>Eukaryota</taxon>
        <taxon>Metazoa</taxon>
        <taxon>Chordata</taxon>
        <taxon>Craniata</taxon>
        <taxon>Vertebrata</taxon>
        <taxon>Euteleostomi</taxon>
        <taxon>Archelosauria</taxon>
        <taxon>Archosauria</taxon>
        <taxon>Dinosauria</taxon>
        <taxon>Saurischia</taxon>
        <taxon>Theropoda</taxon>
        <taxon>Coelurosauria</taxon>
        <taxon>Aves</taxon>
        <taxon>Neognathae</taxon>
        <taxon>Neoaves</taxon>
        <taxon>Telluraves</taxon>
        <taxon>Australaves</taxon>
        <taxon>Passeriformes</taxon>
        <taxon>Passeroidea</taxon>
        <taxon>Passeridae</taxon>
        <taxon>Chloebia</taxon>
    </lineage>
</organism>
<dbReference type="EMBL" id="QUSF01005560">
    <property type="protein sequence ID" value="RLV62731.1"/>
    <property type="molecule type" value="Genomic_DNA"/>
</dbReference>